<dbReference type="Proteomes" id="UP000683000">
    <property type="component" value="Unassembled WGS sequence"/>
</dbReference>
<dbReference type="InterPro" id="IPR036322">
    <property type="entry name" value="WD40_repeat_dom_sf"/>
</dbReference>
<dbReference type="Pfam" id="PF00400">
    <property type="entry name" value="WD40"/>
    <property type="match status" value="1"/>
</dbReference>
<protein>
    <submittedName>
        <fullName evidence="1">WD40-repeat-containing domain protein</fullName>
    </submittedName>
</protein>
<dbReference type="EMBL" id="JAGFBS010000056">
    <property type="protein sequence ID" value="KAG6370124.1"/>
    <property type="molecule type" value="Genomic_DNA"/>
</dbReference>
<dbReference type="Gene3D" id="2.130.10.10">
    <property type="entry name" value="YVTN repeat-like/Quinoprotein amine dehydrogenase"/>
    <property type="match status" value="1"/>
</dbReference>
<dbReference type="AlphaFoldDB" id="A0A8I2YDZ9"/>
<sequence length="185" mass="20763">MFLLNLPDEYKVAGCLTGHREAILCLAVSLAGDLLASGGFDGLRVWDIQRMVQLAKPTQMRNPGDPITSLMWLSRRDNSETILCSGSGLGYLMLWRQRSDSTEFQEIFSRRIGTGQEIMSMNQYNIDGGTRIIMGTRNRHAQLWVLDSKLNISNLFSVELAHSVPRAMYFHGANIVTLGMYDGEM</sequence>
<accession>A0A8I2YDZ9</accession>
<name>A0A8I2YDZ9_9AGAM</name>
<gene>
    <name evidence="1" type="ORF">JVT61DRAFT_12424</name>
</gene>
<organism evidence="1 2">
    <name type="scientific">Boletus reticuloceps</name>
    <dbReference type="NCBI Taxonomy" id="495285"/>
    <lineage>
        <taxon>Eukaryota</taxon>
        <taxon>Fungi</taxon>
        <taxon>Dikarya</taxon>
        <taxon>Basidiomycota</taxon>
        <taxon>Agaricomycotina</taxon>
        <taxon>Agaricomycetes</taxon>
        <taxon>Agaricomycetidae</taxon>
        <taxon>Boletales</taxon>
        <taxon>Boletineae</taxon>
        <taxon>Boletaceae</taxon>
        <taxon>Boletoideae</taxon>
        <taxon>Boletus</taxon>
    </lineage>
</organism>
<dbReference type="SMART" id="SM00320">
    <property type="entry name" value="WD40"/>
    <property type="match status" value="2"/>
</dbReference>
<keyword evidence="2" id="KW-1185">Reference proteome</keyword>
<evidence type="ECO:0000313" key="2">
    <source>
        <dbReference type="Proteomes" id="UP000683000"/>
    </source>
</evidence>
<reference evidence="1" key="1">
    <citation type="submission" date="2021-03" db="EMBL/GenBank/DDBJ databases">
        <title>Evolutionary innovations through gain and loss of genes in the ectomycorrhizal Boletales.</title>
        <authorList>
            <person name="Wu G."/>
            <person name="Miyauchi S."/>
            <person name="Morin E."/>
            <person name="Yang Z.-L."/>
            <person name="Xu J."/>
            <person name="Martin F.M."/>
        </authorList>
    </citation>
    <scope>NUCLEOTIDE SEQUENCE</scope>
    <source>
        <strain evidence="1">BR01</strain>
    </source>
</reference>
<proteinExistence type="predicted"/>
<dbReference type="InterPro" id="IPR015943">
    <property type="entry name" value="WD40/YVTN_repeat-like_dom_sf"/>
</dbReference>
<dbReference type="SUPFAM" id="SSF50978">
    <property type="entry name" value="WD40 repeat-like"/>
    <property type="match status" value="1"/>
</dbReference>
<evidence type="ECO:0000313" key="1">
    <source>
        <dbReference type="EMBL" id="KAG6370124.1"/>
    </source>
</evidence>
<dbReference type="InterPro" id="IPR001680">
    <property type="entry name" value="WD40_rpt"/>
</dbReference>
<comment type="caution">
    <text evidence="1">The sequence shown here is derived from an EMBL/GenBank/DDBJ whole genome shotgun (WGS) entry which is preliminary data.</text>
</comment>
<dbReference type="OrthoDB" id="2654453at2759"/>